<evidence type="ECO:0000313" key="2">
    <source>
        <dbReference type="EMBL" id="KAK5984357.1"/>
    </source>
</evidence>
<feature type="region of interest" description="Disordered" evidence="1">
    <location>
        <begin position="1187"/>
        <end position="1248"/>
    </location>
</feature>
<dbReference type="Proteomes" id="UP001331761">
    <property type="component" value="Unassembled WGS sequence"/>
</dbReference>
<comment type="caution">
    <text evidence="2">The sequence shown here is derived from an EMBL/GenBank/DDBJ whole genome shotgun (WGS) entry which is preliminary data.</text>
</comment>
<feature type="compositionally biased region" description="Basic and acidic residues" evidence="1">
    <location>
        <begin position="1212"/>
        <end position="1228"/>
    </location>
</feature>
<name>A0AAN8FZN4_TRICO</name>
<feature type="region of interest" description="Disordered" evidence="1">
    <location>
        <begin position="290"/>
        <end position="319"/>
    </location>
</feature>
<feature type="region of interest" description="Disordered" evidence="1">
    <location>
        <begin position="1"/>
        <end position="121"/>
    </location>
</feature>
<feature type="compositionally biased region" description="Basic and acidic residues" evidence="1">
    <location>
        <begin position="295"/>
        <end position="309"/>
    </location>
</feature>
<feature type="compositionally biased region" description="Polar residues" evidence="1">
    <location>
        <begin position="250"/>
        <end position="265"/>
    </location>
</feature>
<keyword evidence="3" id="KW-1185">Reference proteome</keyword>
<dbReference type="EMBL" id="WIXE01002987">
    <property type="protein sequence ID" value="KAK5984357.1"/>
    <property type="molecule type" value="Genomic_DNA"/>
</dbReference>
<feature type="compositionally biased region" description="Basic and acidic residues" evidence="1">
    <location>
        <begin position="93"/>
        <end position="119"/>
    </location>
</feature>
<feature type="compositionally biased region" description="Basic residues" evidence="1">
    <location>
        <begin position="433"/>
        <end position="445"/>
    </location>
</feature>
<feature type="compositionally biased region" description="Basic and acidic residues" evidence="1">
    <location>
        <begin position="41"/>
        <end position="57"/>
    </location>
</feature>
<gene>
    <name evidence="2" type="ORF">GCK32_006033</name>
</gene>
<feature type="compositionally biased region" description="Basic and acidic residues" evidence="1">
    <location>
        <begin position="480"/>
        <end position="492"/>
    </location>
</feature>
<feature type="region of interest" description="Disordered" evidence="1">
    <location>
        <begin position="187"/>
        <end position="267"/>
    </location>
</feature>
<feature type="region of interest" description="Disordered" evidence="1">
    <location>
        <begin position="1356"/>
        <end position="1384"/>
    </location>
</feature>
<feature type="compositionally biased region" description="Basic residues" evidence="1">
    <location>
        <begin position="66"/>
        <end position="77"/>
    </location>
</feature>
<accession>A0AAN8FZN4</accession>
<feature type="region of interest" description="Disordered" evidence="1">
    <location>
        <begin position="419"/>
        <end position="520"/>
    </location>
</feature>
<feature type="compositionally biased region" description="Basic residues" evidence="1">
    <location>
        <begin position="200"/>
        <end position="209"/>
    </location>
</feature>
<reference evidence="2 3" key="1">
    <citation type="submission" date="2019-10" db="EMBL/GenBank/DDBJ databases">
        <title>Assembly and Annotation for the nematode Trichostrongylus colubriformis.</title>
        <authorList>
            <person name="Martin J."/>
        </authorList>
    </citation>
    <scope>NUCLEOTIDE SEQUENCE [LARGE SCALE GENOMIC DNA]</scope>
    <source>
        <strain evidence="2">G859</strain>
        <tissue evidence="2">Whole worm</tissue>
    </source>
</reference>
<sequence length="1470" mass="165298">MMEQQANTQVNGKSSVSETGVKNQHQRTSSRNSRPKQNKVNRSEGRGRYMSDSDATVKLRNQKQTTHSRSRERFHKGKALDQIGSQEGCTTKVADKENFEDLKTSDASKGRREESEKLPFRKRRVFTRRHASDSNAELQKAGGAVACDVGNVHSMKGFVKNQRKKLKSEGKAESTVERNIVEGLQEGHAVVEIKDNPLPVRKKRERRGSKSGIRTYSEAKLWERKKNDLSKKESEKEEASTKSLHDGNAASASSGEEHANMSTLKENGAGDAGVHAVIDSQAPEHSAQNFNVTQPHDHDHKKQSGKDKQSFTQRQSRPRWLRPYVPLPFSIGGYGTEVLWPKNNISYGQGRKGLPGTRYNPYRIEGNTSGTWNSSSGTEPSKTWTQKSSYYQHDRWRHFPCCCHCGQLPPTDCYQPPEHGSASFPTRFSDQRRSKKKVYRSRNRPRNNDTKDASKSSCPPAQDTKSDELLKLPANSESQESSRDDNVTREEFPLTAVNNEVAAPAESKNAPEIVPKTDTEPLSIVTTEDDGKLISGTPSITVIENGSCDETGDDVSPHSRSVEDLDFGAISDAITKDIEEVADYRVNRLLHVMMDLLHPDGRSLLDCIRVSHEDFYRLCSRFAMVEFNELRDLDISNIDEGLLHGLYEELGWICRSILVPLLSEKALLANSLIDFSRLDLDIFQSEGMDPYKELSMLFTIADDFRNVAELAQRDTHGWLDQCHIMKEMLEAFMKEDKQLLKQLGVSDTAESVTEKIELGMAISDKDVTSMLRESMNSDFGDYTWLVENHPHFIRTTEHFDCIMESISQMEKCVDIRPLKRTLTIIPSLLSGLSPDQRDSCVARHLGRHELLKAARSWVEPVRNAESMDQLVMELTTQFLFCSLECGAEELLGVLLENIPLDRKIEAIKCIDLLPPSLLEVLRSDLSNKASLYSATKQMAEQMPAVRFKKDAVFLISNLCEYSFLSPSILLSKVFFPMMSTPAKAKAALTISSLLKHKKFKSELLEGSTISVSDLLTFALQQYEAPSKTMCTSRYIFIESVFRAVQGLLSDEPSFTVDMNEIFKKFPNITWYQKLVISRLLCHGIGHVPIEYPWNESGNSVKNLQTLNDLPLILTSWPGDNSRLFENFIEENFDANDVDILSQVMILSLDGDEERMKEDIHVFASSIYAISNVSYDWEKLLSDSEKKNETRVSGDDGAQEECLSCTSRTVGRPTRDDGRMPSNDEHSDRASLSTEIHTDGTGSSCEISVNRLSGTGGEPSEKFRPESVPLQSVSSEAQKYDIQAHKQRDPEFPISEGAPEDLDGRDVMETEDDDIVNACLLHLLNQLDMDKIEEWSSLLDDKPTEYSALHSIAKSVSSSDEQCTKSNDTSTETSGGTPPSCSQQGGIETLKKQVLHDDADWVTEEIIEWEVSRDEILQDLRTYTWALDTLEKWFDCPLSAREKVLLMALSCRCYLVKARAVKMKGNPSLST</sequence>
<feature type="compositionally biased region" description="Polar residues" evidence="1">
    <location>
        <begin position="1356"/>
        <end position="1367"/>
    </location>
</feature>
<feature type="compositionally biased region" description="Basic and acidic residues" evidence="1">
    <location>
        <begin position="220"/>
        <end position="245"/>
    </location>
</feature>
<evidence type="ECO:0000256" key="1">
    <source>
        <dbReference type="SAM" id="MobiDB-lite"/>
    </source>
</evidence>
<feature type="compositionally biased region" description="Low complexity" evidence="1">
    <location>
        <begin position="1368"/>
        <end position="1381"/>
    </location>
</feature>
<feature type="compositionally biased region" description="Polar residues" evidence="1">
    <location>
        <begin position="1229"/>
        <end position="1248"/>
    </location>
</feature>
<proteinExistence type="predicted"/>
<protein>
    <submittedName>
        <fullName evidence="2">Uncharacterized protein</fullName>
    </submittedName>
</protein>
<feature type="compositionally biased region" description="Polar residues" evidence="1">
    <location>
        <begin position="1"/>
        <end position="32"/>
    </location>
</feature>
<organism evidence="2 3">
    <name type="scientific">Trichostrongylus colubriformis</name>
    <name type="common">Black scour worm</name>
    <dbReference type="NCBI Taxonomy" id="6319"/>
    <lineage>
        <taxon>Eukaryota</taxon>
        <taxon>Metazoa</taxon>
        <taxon>Ecdysozoa</taxon>
        <taxon>Nematoda</taxon>
        <taxon>Chromadorea</taxon>
        <taxon>Rhabditida</taxon>
        <taxon>Rhabditina</taxon>
        <taxon>Rhabditomorpha</taxon>
        <taxon>Strongyloidea</taxon>
        <taxon>Trichostrongylidae</taxon>
        <taxon>Trichostrongylus</taxon>
    </lineage>
</organism>
<evidence type="ECO:0000313" key="3">
    <source>
        <dbReference type="Proteomes" id="UP001331761"/>
    </source>
</evidence>